<dbReference type="Proteomes" id="UP000288024">
    <property type="component" value="Unassembled WGS sequence"/>
</dbReference>
<evidence type="ECO:0000313" key="9">
    <source>
        <dbReference type="EMBL" id="RVT57910.1"/>
    </source>
</evidence>
<dbReference type="InterPro" id="IPR024989">
    <property type="entry name" value="MFS_assoc_dom"/>
</dbReference>
<keyword evidence="10" id="KW-1185">Reference proteome</keyword>
<evidence type="ECO:0000256" key="1">
    <source>
        <dbReference type="ARBA" id="ARBA00004651"/>
    </source>
</evidence>
<accession>A0A437K4Z2</accession>
<feature type="transmembrane region" description="Helical" evidence="7">
    <location>
        <begin position="202"/>
        <end position="227"/>
    </location>
</feature>
<dbReference type="Pfam" id="PF12832">
    <property type="entry name" value="MFS_1_like"/>
    <property type="match status" value="1"/>
</dbReference>
<dbReference type="GO" id="GO:0015213">
    <property type="term" value="F:uridine transmembrane transporter activity"/>
    <property type="evidence" value="ECO:0007669"/>
    <property type="project" value="TreeGrafter"/>
</dbReference>
<dbReference type="PROSITE" id="PS50850">
    <property type="entry name" value="MFS"/>
    <property type="match status" value="1"/>
</dbReference>
<dbReference type="GO" id="GO:0005886">
    <property type="term" value="C:plasma membrane"/>
    <property type="evidence" value="ECO:0007669"/>
    <property type="project" value="UniProtKB-SubCell"/>
</dbReference>
<evidence type="ECO:0000256" key="7">
    <source>
        <dbReference type="SAM" id="Phobius"/>
    </source>
</evidence>
<dbReference type="SUPFAM" id="SSF103473">
    <property type="entry name" value="MFS general substrate transporter"/>
    <property type="match status" value="1"/>
</dbReference>
<feature type="transmembrane region" description="Helical" evidence="7">
    <location>
        <begin position="38"/>
        <end position="61"/>
    </location>
</feature>
<dbReference type="InterPro" id="IPR020846">
    <property type="entry name" value="MFS_dom"/>
</dbReference>
<feature type="transmembrane region" description="Helical" evidence="7">
    <location>
        <begin position="233"/>
        <end position="251"/>
    </location>
</feature>
<comment type="caution">
    <text evidence="9">The sequence shown here is derived from an EMBL/GenBank/DDBJ whole genome shotgun (WGS) entry which is preliminary data.</text>
</comment>
<dbReference type="PANTHER" id="PTHR23522">
    <property type="entry name" value="BLL5896 PROTEIN"/>
    <property type="match status" value="1"/>
</dbReference>
<feature type="transmembrane region" description="Helical" evidence="7">
    <location>
        <begin position="12"/>
        <end position="32"/>
    </location>
</feature>
<feature type="domain" description="Major facilitator superfamily (MFS) profile" evidence="8">
    <location>
        <begin position="160"/>
        <end position="394"/>
    </location>
</feature>
<organism evidence="9 10">
    <name type="scientific">Niallia taxi</name>
    <dbReference type="NCBI Taxonomy" id="2499688"/>
    <lineage>
        <taxon>Bacteria</taxon>
        <taxon>Bacillati</taxon>
        <taxon>Bacillota</taxon>
        <taxon>Bacilli</taxon>
        <taxon>Bacillales</taxon>
        <taxon>Bacillaceae</taxon>
        <taxon>Niallia</taxon>
    </lineage>
</organism>
<feature type="transmembrane region" description="Helical" evidence="7">
    <location>
        <begin position="322"/>
        <end position="349"/>
    </location>
</feature>
<comment type="subcellular location">
    <subcellularLocation>
        <location evidence="1">Cell membrane</location>
        <topology evidence="1">Multi-pass membrane protein</topology>
    </subcellularLocation>
</comment>
<evidence type="ECO:0000256" key="4">
    <source>
        <dbReference type="ARBA" id="ARBA00022692"/>
    </source>
</evidence>
<feature type="transmembrane region" description="Helical" evidence="7">
    <location>
        <begin position="290"/>
        <end position="310"/>
    </location>
</feature>
<evidence type="ECO:0000256" key="6">
    <source>
        <dbReference type="ARBA" id="ARBA00023136"/>
    </source>
</evidence>
<gene>
    <name evidence="9" type="ORF">EM808_22915</name>
</gene>
<feature type="transmembrane region" description="Helical" evidence="7">
    <location>
        <begin position="97"/>
        <end position="115"/>
    </location>
</feature>
<dbReference type="Gene3D" id="1.20.1250.20">
    <property type="entry name" value="MFS general substrate transporter like domains"/>
    <property type="match status" value="2"/>
</dbReference>
<keyword evidence="6 7" id="KW-0472">Membrane</keyword>
<evidence type="ECO:0000256" key="3">
    <source>
        <dbReference type="ARBA" id="ARBA00022475"/>
    </source>
</evidence>
<feature type="transmembrane region" description="Helical" evidence="7">
    <location>
        <begin position="159"/>
        <end position="178"/>
    </location>
</feature>
<dbReference type="PANTHER" id="PTHR23522:SF4">
    <property type="entry name" value="NUCLEOSIDE PERMEASE NUPG-RELATED"/>
    <property type="match status" value="1"/>
</dbReference>
<keyword evidence="2" id="KW-0813">Transport</keyword>
<dbReference type="EMBL" id="RZTZ01000014">
    <property type="protein sequence ID" value="RVT57910.1"/>
    <property type="molecule type" value="Genomic_DNA"/>
</dbReference>
<protein>
    <submittedName>
        <fullName evidence="9">MFS transporter</fullName>
    </submittedName>
</protein>
<evidence type="ECO:0000256" key="2">
    <source>
        <dbReference type="ARBA" id="ARBA00022448"/>
    </source>
</evidence>
<name>A0A437K4Z2_9BACI</name>
<evidence type="ECO:0000313" key="10">
    <source>
        <dbReference type="Proteomes" id="UP000288024"/>
    </source>
</evidence>
<keyword evidence="3" id="KW-1003">Cell membrane</keyword>
<dbReference type="AlphaFoldDB" id="A0A437K4Z2"/>
<proteinExistence type="predicted"/>
<reference evidence="9 10" key="1">
    <citation type="submission" date="2019-01" db="EMBL/GenBank/DDBJ databases">
        <title>Bacillus sp. M5HDSG1-1, whole genome shotgun sequence.</title>
        <authorList>
            <person name="Tuo L."/>
        </authorList>
    </citation>
    <scope>NUCLEOTIDE SEQUENCE [LARGE SCALE GENOMIC DNA]</scope>
    <source>
        <strain evidence="9 10">M5HDSG1-1</strain>
    </source>
</reference>
<feature type="transmembrane region" description="Helical" evidence="7">
    <location>
        <begin position="73"/>
        <end position="91"/>
    </location>
</feature>
<dbReference type="GO" id="GO:0015212">
    <property type="term" value="F:cytidine transmembrane transporter activity"/>
    <property type="evidence" value="ECO:0007669"/>
    <property type="project" value="TreeGrafter"/>
</dbReference>
<feature type="transmembrane region" description="Helical" evidence="7">
    <location>
        <begin position="355"/>
        <end position="378"/>
    </location>
</feature>
<dbReference type="InterPro" id="IPR036259">
    <property type="entry name" value="MFS_trans_sf"/>
</dbReference>
<evidence type="ECO:0000259" key="8">
    <source>
        <dbReference type="PROSITE" id="PS50850"/>
    </source>
</evidence>
<keyword evidence="4 7" id="KW-0812">Transmembrane</keyword>
<keyword evidence="5 7" id="KW-1133">Transmembrane helix</keyword>
<sequence>MKTQKQLYILQCFYFFAFFGSGSIAPLLSVYLNKSIGLSGFEIGIIMSIGPVVTIFFQPFWGILSDKTNSPTAILKLCAFFAGLCGLGYLFIDQFVWIFVIATMIAVFQSAIVPISDSITIKYTSEHRLDYGNVRMYGALGFGIAVFIMGRLSEVAPSIIFLSFFAALLICSFATAMIPKEKAAANGNPLKGASKLFIHKKYMLFLIVTFMIFSPNLANNTFFGLFVEGSGGTYTGIGIAFLIAVLSEVPFMKIAGAWIRKFGLLEITLFSGIISLVRWIFYFTEPNLTLIYATAFLQGFGVGLFIPAGLQYIRKIAPAHLIATSITFYSAIGNGLGNWFNTFIGGIIFDHYSIFYVYLFFSLLTVIGLGLNVFLLRLEKQEALINSKLNENPL</sequence>
<feature type="transmembrane region" description="Helical" evidence="7">
    <location>
        <begin position="136"/>
        <end position="153"/>
    </location>
</feature>
<dbReference type="RefSeq" id="WP_127741179.1">
    <property type="nucleotide sequence ID" value="NZ_JARMUY010000001.1"/>
</dbReference>
<feature type="transmembrane region" description="Helical" evidence="7">
    <location>
        <begin position="263"/>
        <end position="284"/>
    </location>
</feature>
<evidence type="ECO:0000256" key="5">
    <source>
        <dbReference type="ARBA" id="ARBA00022989"/>
    </source>
</evidence>